<dbReference type="InParanoid" id="A0A061EFQ2"/>
<dbReference type="HOGENOM" id="CLU_1581317_0_0_1"/>
<evidence type="ECO:0000313" key="2">
    <source>
        <dbReference type="Proteomes" id="UP000026915"/>
    </source>
</evidence>
<name>A0A061EFQ2_THECC</name>
<keyword evidence="2" id="KW-1185">Reference proteome</keyword>
<evidence type="ECO:0000313" key="1">
    <source>
        <dbReference type="EMBL" id="EOY03182.1"/>
    </source>
</evidence>
<dbReference type="AlphaFoldDB" id="A0A061EFQ2"/>
<gene>
    <name evidence="1" type="ORF">TCM_017776</name>
</gene>
<accession>A0A061EFQ2</accession>
<sequence length="169" mass="19121">MAPKKRAKGSNSVTRFDCSKFISAKAVVRHAKSLMQKVPIPEHNIDLHPILYGSVHRVLFVDVRYTLIVSPLSNSITYLTLRMMIMDNLWLAILIRMEFLECFVMNNVNQCGSNDSIVQAARLPHDGLWFPSLITTLCQKVGEVLPQLHAIHHHTGNLKTFQCIKDGTI</sequence>
<dbReference type="Gramene" id="EOY03182">
    <property type="protein sequence ID" value="EOY03182"/>
    <property type="gene ID" value="TCM_017776"/>
</dbReference>
<reference evidence="1 2" key="1">
    <citation type="journal article" date="2013" name="Genome Biol.">
        <title>The genome sequence of the most widely cultivated cacao type and its use to identify candidate genes regulating pod color.</title>
        <authorList>
            <person name="Motamayor J.C."/>
            <person name="Mockaitis K."/>
            <person name="Schmutz J."/>
            <person name="Haiminen N."/>
            <person name="Iii D.L."/>
            <person name="Cornejo O."/>
            <person name="Findley S.D."/>
            <person name="Zheng P."/>
            <person name="Utro F."/>
            <person name="Royaert S."/>
            <person name="Saski C."/>
            <person name="Jenkins J."/>
            <person name="Podicheti R."/>
            <person name="Zhao M."/>
            <person name="Scheffler B.E."/>
            <person name="Stack J.C."/>
            <person name="Feltus F.A."/>
            <person name="Mustiga G.M."/>
            <person name="Amores F."/>
            <person name="Phillips W."/>
            <person name="Marelli J.P."/>
            <person name="May G.D."/>
            <person name="Shapiro H."/>
            <person name="Ma J."/>
            <person name="Bustamante C.D."/>
            <person name="Schnell R.J."/>
            <person name="Main D."/>
            <person name="Gilbert D."/>
            <person name="Parida L."/>
            <person name="Kuhn D.N."/>
        </authorList>
    </citation>
    <scope>NUCLEOTIDE SEQUENCE [LARGE SCALE GENOMIC DNA]</scope>
    <source>
        <strain evidence="2">cv. Matina 1-6</strain>
    </source>
</reference>
<organism evidence="1 2">
    <name type="scientific">Theobroma cacao</name>
    <name type="common">Cacao</name>
    <name type="synonym">Cocoa</name>
    <dbReference type="NCBI Taxonomy" id="3641"/>
    <lineage>
        <taxon>Eukaryota</taxon>
        <taxon>Viridiplantae</taxon>
        <taxon>Streptophyta</taxon>
        <taxon>Embryophyta</taxon>
        <taxon>Tracheophyta</taxon>
        <taxon>Spermatophyta</taxon>
        <taxon>Magnoliopsida</taxon>
        <taxon>eudicotyledons</taxon>
        <taxon>Gunneridae</taxon>
        <taxon>Pentapetalae</taxon>
        <taxon>rosids</taxon>
        <taxon>malvids</taxon>
        <taxon>Malvales</taxon>
        <taxon>Malvaceae</taxon>
        <taxon>Byttnerioideae</taxon>
        <taxon>Theobroma</taxon>
    </lineage>
</organism>
<dbReference type="EMBL" id="CM001882">
    <property type="protein sequence ID" value="EOY03182.1"/>
    <property type="molecule type" value="Genomic_DNA"/>
</dbReference>
<proteinExistence type="predicted"/>
<protein>
    <submittedName>
        <fullName evidence="1">Uncharacterized protein</fullName>
    </submittedName>
</protein>
<dbReference type="Proteomes" id="UP000026915">
    <property type="component" value="Chromosome 4"/>
</dbReference>